<accession>A0A9R0R3D6</accession>
<dbReference type="Gramene" id="TRITD1Bv1G185530.1">
    <property type="protein sequence ID" value="TRITD1Bv1G185530.1"/>
    <property type="gene ID" value="TRITD1Bv1G185530"/>
</dbReference>
<proteinExistence type="predicted"/>
<sequence>MAAARVGIVLLVVMLICAELVVVPEARLIQHPAVAHAAANGKPADVPPSKWNMRRTLGGAVKRTVPGGPDPQHHY</sequence>
<dbReference type="Proteomes" id="UP000324705">
    <property type="component" value="Chromosome 1B"/>
</dbReference>
<evidence type="ECO:0000313" key="3">
    <source>
        <dbReference type="Proteomes" id="UP000324705"/>
    </source>
</evidence>
<dbReference type="EMBL" id="LT934112">
    <property type="protein sequence ID" value="VAH21146.1"/>
    <property type="molecule type" value="Genomic_DNA"/>
</dbReference>
<gene>
    <name evidence="2" type="ORF">TRITD_1Bv1G185530</name>
</gene>
<organism evidence="2 3">
    <name type="scientific">Triticum turgidum subsp. durum</name>
    <name type="common">Durum wheat</name>
    <name type="synonym">Triticum durum</name>
    <dbReference type="NCBI Taxonomy" id="4567"/>
    <lineage>
        <taxon>Eukaryota</taxon>
        <taxon>Viridiplantae</taxon>
        <taxon>Streptophyta</taxon>
        <taxon>Embryophyta</taxon>
        <taxon>Tracheophyta</taxon>
        <taxon>Spermatophyta</taxon>
        <taxon>Magnoliopsida</taxon>
        <taxon>Liliopsida</taxon>
        <taxon>Poales</taxon>
        <taxon>Poaceae</taxon>
        <taxon>BOP clade</taxon>
        <taxon>Pooideae</taxon>
        <taxon>Triticodae</taxon>
        <taxon>Triticeae</taxon>
        <taxon>Triticinae</taxon>
        <taxon>Triticum</taxon>
    </lineage>
</organism>
<feature type="chain" id="PRO_5040386194" evidence="1">
    <location>
        <begin position="19"/>
        <end position="75"/>
    </location>
</feature>
<evidence type="ECO:0000313" key="2">
    <source>
        <dbReference type="EMBL" id="VAH21146.1"/>
    </source>
</evidence>
<dbReference type="AlphaFoldDB" id="A0A9R0R3D6"/>
<evidence type="ECO:0000256" key="1">
    <source>
        <dbReference type="SAM" id="SignalP"/>
    </source>
</evidence>
<keyword evidence="3" id="KW-1185">Reference proteome</keyword>
<feature type="signal peptide" evidence="1">
    <location>
        <begin position="1"/>
        <end position="18"/>
    </location>
</feature>
<name>A0A9R0R3D6_TRITD</name>
<reference evidence="2 3" key="1">
    <citation type="submission" date="2017-09" db="EMBL/GenBank/DDBJ databases">
        <authorList>
            <consortium name="International Durum Wheat Genome Sequencing Consortium (IDWGSC)"/>
            <person name="Milanesi L."/>
        </authorList>
    </citation>
    <scope>NUCLEOTIDE SEQUENCE [LARGE SCALE GENOMIC DNA]</scope>
    <source>
        <strain evidence="3">cv. Svevo</strain>
    </source>
</reference>
<dbReference type="OMA" id="RRPSKWN"/>
<keyword evidence="1" id="KW-0732">Signal</keyword>
<protein>
    <submittedName>
        <fullName evidence="2">Uncharacterized protein</fullName>
    </submittedName>
</protein>